<dbReference type="PROSITE" id="PS51462">
    <property type="entry name" value="NUDIX"/>
    <property type="match status" value="1"/>
</dbReference>
<evidence type="ECO:0000256" key="1">
    <source>
        <dbReference type="ARBA" id="ARBA00001946"/>
    </source>
</evidence>
<organism evidence="4 5">
    <name type="scientific">Arcanobacterium buesumense</name>
    <dbReference type="NCBI Taxonomy" id="2722751"/>
    <lineage>
        <taxon>Bacteria</taxon>
        <taxon>Bacillati</taxon>
        <taxon>Actinomycetota</taxon>
        <taxon>Actinomycetes</taxon>
        <taxon>Actinomycetales</taxon>
        <taxon>Actinomycetaceae</taxon>
        <taxon>Arcanobacterium</taxon>
    </lineage>
</organism>
<feature type="domain" description="Nudix hydrolase" evidence="3">
    <location>
        <begin position="57"/>
        <end position="198"/>
    </location>
</feature>
<dbReference type="InterPro" id="IPR000086">
    <property type="entry name" value="NUDIX_hydrolase_dom"/>
</dbReference>
<name>A0A6H2EL34_9ACTO</name>
<dbReference type="GO" id="GO:0019693">
    <property type="term" value="P:ribose phosphate metabolic process"/>
    <property type="evidence" value="ECO:0007669"/>
    <property type="project" value="TreeGrafter"/>
</dbReference>
<dbReference type="SUPFAM" id="SSF55811">
    <property type="entry name" value="Nudix"/>
    <property type="match status" value="1"/>
</dbReference>
<accession>A0A6H2EL34</accession>
<dbReference type="GO" id="GO:0016787">
    <property type="term" value="F:hydrolase activity"/>
    <property type="evidence" value="ECO:0007669"/>
    <property type="project" value="UniProtKB-KW"/>
</dbReference>
<sequence length="205" mass="23303">MKKYLTVAGEIPLKDMTVADHVDLLSRKKEFSGPIFDIYNDCIRFQSGDVAKRQYMIHDDAVGIIALRPSEDSWQVLLIHQYRHAPRQLMWEIPAGLCDVPGEALVNTAARELAEEAGYGARQWEQLARFHASAGVSDEMVTIFLARDVFQLEKIDFEREDEEREISVHWIDITEIRDAIFRGDLTSPALVVGILAACEKLVFRA</sequence>
<dbReference type="RefSeq" id="WP_168917783.1">
    <property type="nucleotide sequence ID" value="NZ_CP050804.1"/>
</dbReference>
<evidence type="ECO:0000259" key="3">
    <source>
        <dbReference type="PROSITE" id="PS51462"/>
    </source>
</evidence>
<dbReference type="Proteomes" id="UP000502298">
    <property type="component" value="Chromosome"/>
</dbReference>
<keyword evidence="5" id="KW-1185">Reference proteome</keyword>
<dbReference type="InterPro" id="IPR015797">
    <property type="entry name" value="NUDIX_hydrolase-like_dom_sf"/>
</dbReference>
<reference evidence="4 5" key="1">
    <citation type="submission" date="2020-03" db="EMBL/GenBank/DDBJ databases">
        <title>Complete genome of Arcanobacterium buesumensis sp. nov. strain 2701.</title>
        <authorList>
            <person name="Borowiak M."/>
            <person name="Alssahen M."/>
            <person name="Laemmler C."/>
            <person name="Malorny B."/>
            <person name="Hassan A."/>
            <person name="Prenger-Berninghoff E."/>
            <person name="Ploetz M."/>
            <person name="Abdulmawjood A."/>
        </authorList>
    </citation>
    <scope>NUCLEOTIDE SEQUENCE [LARGE SCALE GENOMIC DNA]</scope>
    <source>
        <strain evidence="4 5">2701</strain>
    </source>
</reference>
<dbReference type="AlphaFoldDB" id="A0A6H2EL34"/>
<dbReference type="Gene3D" id="3.90.79.10">
    <property type="entry name" value="Nucleoside Triphosphate Pyrophosphohydrolase"/>
    <property type="match status" value="1"/>
</dbReference>
<protein>
    <submittedName>
        <fullName evidence="4">NUDIX hydrolase</fullName>
    </submittedName>
</protein>
<proteinExistence type="predicted"/>
<dbReference type="EMBL" id="CP050804">
    <property type="protein sequence ID" value="QJC21843.1"/>
    <property type="molecule type" value="Genomic_DNA"/>
</dbReference>
<dbReference type="KEGG" id="arca:HC352_04540"/>
<comment type="cofactor">
    <cofactor evidence="1">
        <name>Mg(2+)</name>
        <dbReference type="ChEBI" id="CHEBI:18420"/>
    </cofactor>
</comment>
<dbReference type="GO" id="GO:0005829">
    <property type="term" value="C:cytosol"/>
    <property type="evidence" value="ECO:0007669"/>
    <property type="project" value="TreeGrafter"/>
</dbReference>
<keyword evidence="2 4" id="KW-0378">Hydrolase</keyword>
<dbReference type="Pfam" id="PF00293">
    <property type="entry name" value="NUDIX"/>
    <property type="match status" value="1"/>
</dbReference>
<evidence type="ECO:0000313" key="4">
    <source>
        <dbReference type="EMBL" id="QJC21843.1"/>
    </source>
</evidence>
<dbReference type="PANTHER" id="PTHR11839:SF18">
    <property type="entry name" value="NUDIX HYDROLASE DOMAIN-CONTAINING PROTEIN"/>
    <property type="match status" value="1"/>
</dbReference>
<dbReference type="PANTHER" id="PTHR11839">
    <property type="entry name" value="UDP/ADP-SUGAR PYROPHOSPHATASE"/>
    <property type="match status" value="1"/>
</dbReference>
<dbReference type="GO" id="GO:0006753">
    <property type="term" value="P:nucleoside phosphate metabolic process"/>
    <property type="evidence" value="ECO:0007669"/>
    <property type="project" value="TreeGrafter"/>
</dbReference>
<evidence type="ECO:0000256" key="2">
    <source>
        <dbReference type="ARBA" id="ARBA00022801"/>
    </source>
</evidence>
<gene>
    <name evidence="4" type="ORF">HC352_04540</name>
</gene>
<evidence type="ECO:0000313" key="5">
    <source>
        <dbReference type="Proteomes" id="UP000502298"/>
    </source>
</evidence>